<evidence type="ECO:0000313" key="5">
    <source>
        <dbReference type="Proteomes" id="UP000031838"/>
    </source>
</evidence>
<evidence type="ECO:0000256" key="1">
    <source>
        <dbReference type="ARBA" id="ARBA00022737"/>
    </source>
</evidence>
<evidence type="ECO:0000256" key="2">
    <source>
        <dbReference type="ARBA" id="ARBA00022803"/>
    </source>
</evidence>
<dbReference type="Pfam" id="PF14559">
    <property type="entry name" value="TPR_19"/>
    <property type="match status" value="1"/>
</dbReference>
<dbReference type="InterPro" id="IPR011990">
    <property type="entry name" value="TPR-like_helical_dom_sf"/>
</dbReference>
<keyword evidence="2 3" id="KW-0802">TPR repeat</keyword>
<gene>
    <name evidence="4" type="ORF">BGL_2c19920</name>
</gene>
<accession>A0A0B6SCR9</accession>
<feature type="repeat" description="TPR" evidence="3">
    <location>
        <begin position="293"/>
        <end position="326"/>
    </location>
</feature>
<dbReference type="AlphaFoldDB" id="A0A0B6SCR9"/>
<dbReference type="SUPFAM" id="SSF48452">
    <property type="entry name" value="TPR-like"/>
    <property type="match status" value="3"/>
</dbReference>
<reference evidence="4 5" key="2">
    <citation type="journal article" date="2016" name="Appl. Microbiol. Biotechnol.">
        <title>Mutations improving production and secretion of extracellular lipase by Burkholderia glumae PG1.</title>
        <authorList>
            <person name="Knapp A."/>
            <person name="Voget S."/>
            <person name="Gao R."/>
            <person name="Zaburannyi N."/>
            <person name="Krysciak D."/>
            <person name="Breuer M."/>
            <person name="Hauer B."/>
            <person name="Streit W.R."/>
            <person name="Muller R."/>
            <person name="Daniel R."/>
            <person name="Jaeger K.E."/>
        </authorList>
    </citation>
    <scope>NUCLEOTIDE SEQUENCE [LARGE SCALE GENOMIC DNA]</scope>
    <source>
        <strain evidence="4 5">PG1</strain>
    </source>
</reference>
<dbReference type="Proteomes" id="UP000031838">
    <property type="component" value="Chromosome 2"/>
</dbReference>
<proteinExistence type="predicted"/>
<dbReference type="InterPro" id="IPR050498">
    <property type="entry name" value="Ycf3"/>
</dbReference>
<dbReference type="PROSITE" id="PS50005">
    <property type="entry name" value="TPR"/>
    <property type="match status" value="1"/>
</dbReference>
<dbReference type="PANTHER" id="PTHR44858:SF1">
    <property type="entry name" value="UDP-N-ACETYLGLUCOSAMINE--PEPTIDE N-ACETYLGLUCOSAMINYLTRANSFERASE SPINDLY-RELATED"/>
    <property type="match status" value="1"/>
</dbReference>
<reference evidence="5" key="1">
    <citation type="submission" date="2011-03" db="EMBL/GenBank/DDBJ databases">
        <authorList>
            <person name="Voget S."/>
            <person name="Streit W.R."/>
            <person name="Jaeger K.E."/>
            <person name="Daniel R."/>
        </authorList>
    </citation>
    <scope>NUCLEOTIDE SEQUENCE [LARGE SCALE GENOMIC DNA]</scope>
    <source>
        <strain evidence="5">PG1</strain>
    </source>
</reference>
<dbReference type="Gene3D" id="3.40.50.2000">
    <property type="entry name" value="Glycogen Phosphorylase B"/>
    <property type="match status" value="1"/>
</dbReference>
<dbReference type="SUPFAM" id="SSF53756">
    <property type="entry name" value="UDP-Glycosyltransferase/glycogen phosphorylase"/>
    <property type="match status" value="1"/>
</dbReference>
<keyword evidence="5" id="KW-1185">Reference proteome</keyword>
<dbReference type="SMART" id="SM00028">
    <property type="entry name" value="TPR"/>
    <property type="match status" value="10"/>
</dbReference>
<evidence type="ECO:0000313" key="4">
    <source>
        <dbReference type="EMBL" id="AJK50056.1"/>
    </source>
</evidence>
<dbReference type="Gene3D" id="1.25.40.10">
    <property type="entry name" value="Tetratricopeptide repeat domain"/>
    <property type="match status" value="3"/>
</dbReference>
<dbReference type="Pfam" id="PF13432">
    <property type="entry name" value="TPR_16"/>
    <property type="match status" value="2"/>
</dbReference>
<dbReference type="HOGENOM" id="CLU_010140_1_0_4"/>
<name>A0A0B6SCR9_BURPL</name>
<evidence type="ECO:0000256" key="3">
    <source>
        <dbReference type="PROSITE-ProRule" id="PRU00339"/>
    </source>
</evidence>
<dbReference type="KEGG" id="bgp:BGL_2c19920"/>
<keyword evidence="1" id="KW-0677">Repeat</keyword>
<sequence>MSRTVPQAAPAGVSAPLRAALDDALRNARGCVERRDFAGARRLYEGVLAMAPDHVEAMHLLGVVLLQLHDPARAEPLLARSLQLGLSLPWAVANHAAALAGIGRHDEALALAGRALAGEPANPVAHAARGDALAGLARYLDAAAAYERTLAREPGNARAWQRRADALRRGGRPADALISIGQALQLMPNDATAHVIRGDALRALGRPAEALHSYQLAVVVRGKTPDLVHACGMAMIESGRPAEALVWFDEGLARAPDDAMLLFASCIALDLMHAHADLLARCDRLLALSRDSGPAWLGRGNALLGLERHEEAEQAYAEALARLPDSVDALRNRAAALRALGRPAEALDHFDRALALAGPQPELLYQRALTLQLLGRYDDALASHAAGAEAPADTARALFTRALTRQHMGRHDAALADLLLARERDPYLGEALRTEAFCRLLTGDYALGWARHEARWQAADTLRDRRYAERPAWTGEASLAGRSILLHAEQGYGDVLQFCRYASVVSELGATVYVEVPAPLVELLGTLRGVSRVVDDGQSLPGFDFQCPLMSLPYAFRTTIETVPAAVPYLRADPARRAAWAARLDAVAAPGRPRVGLAWSGNPRHANDLNRSIPFAMLAPWIAASGASVVSLQQAVRPRDAEAFAASGVASFGEALESFADTAALVEALDLVISVDTSIAHLAGALGRPLWVLLPRVPDWRWLLDRDDSPWYPGATLFRQDRPGDWPAVIERVAAALAGRAWPVAGAF</sequence>
<dbReference type="InterPro" id="IPR019734">
    <property type="entry name" value="TPR_rpt"/>
</dbReference>
<dbReference type="RefSeq" id="WP_042629540.1">
    <property type="nucleotide sequence ID" value="NZ_CP002581.1"/>
</dbReference>
<organism evidence="4 5">
    <name type="scientific">Burkholderia plantarii</name>
    <dbReference type="NCBI Taxonomy" id="41899"/>
    <lineage>
        <taxon>Bacteria</taxon>
        <taxon>Pseudomonadati</taxon>
        <taxon>Pseudomonadota</taxon>
        <taxon>Betaproteobacteria</taxon>
        <taxon>Burkholderiales</taxon>
        <taxon>Burkholderiaceae</taxon>
        <taxon>Burkholderia</taxon>
    </lineage>
</organism>
<dbReference type="PANTHER" id="PTHR44858">
    <property type="entry name" value="TETRATRICOPEPTIDE REPEAT PROTEIN 6"/>
    <property type="match status" value="1"/>
</dbReference>
<dbReference type="EMBL" id="CP002581">
    <property type="protein sequence ID" value="AJK50056.1"/>
    <property type="molecule type" value="Genomic_DNA"/>
</dbReference>
<protein>
    <submittedName>
        <fullName evidence="4">TPR domain protein</fullName>
    </submittedName>
</protein>